<evidence type="ECO:0000256" key="3">
    <source>
        <dbReference type="ARBA" id="ARBA00023163"/>
    </source>
</evidence>
<dbReference type="SUPFAM" id="SSF48498">
    <property type="entry name" value="Tetracyclin repressor-like, C-terminal domain"/>
    <property type="match status" value="1"/>
</dbReference>
<dbReference type="AlphaFoldDB" id="A0A9W6P8Q1"/>
<dbReference type="Gene3D" id="1.10.357.10">
    <property type="entry name" value="Tetracycline Repressor, domain 2"/>
    <property type="match status" value="1"/>
</dbReference>
<evidence type="ECO:0000256" key="4">
    <source>
        <dbReference type="PROSITE-ProRule" id="PRU00335"/>
    </source>
</evidence>
<dbReference type="PANTHER" id="PTHR30055">
    <property type="entry name" value="HTH-TYPE TRANSCRIPTIONAL REGULATOR RUTR"/>
    <property type="match status" value="1"/>
</dbReference>
<evidence type="ECO:0000259" key="5">
    <source>
        <dbReference type="PROSITE" id="PS50977"/>
    </source>
</evidence>
<keyword evidence="1" id="KW-0805">Transcription regulation</keyword>
<keyword evidence="3" id="KW-0804">Transcription</keyword>
<dbReference type="GO" id="GO:0000976">
    <property type="term" value="F:transcription cis-regulatory region binding"/>
    <property type="evidence" value="ECO:0007669"/>
    <property type="project" value="TreeGrafter"/>
</dbReference>
<proteinExistence type="predicted"/>
<dbReference type="SUPFAM" id="SSF46689">
    <property type="entry name" value="Homeodomain-like"/>
    <property type="match status" value="1"/>
</dbReference>
<evidence type="ECO:0000313" key="6">
    <source>
        <dbReference type="EMBL" id="GLU49104.1"/>
    </source>
</evidence>
<accession>A0A9W6P8Q1</accession>
<dbReference type="GO" id="GO:0003700">
    <property type="term" value="F:DNA-binding transcription factor activity"/>
    <property type="evidence" value="ECO:0007669"/>
    <property type="project" value="TreeGrafter"/>
</dbReference>
<dbReference type="Pfam" id="PF00440">
    <property type="entry name" value="TetR_N"/>
    <property type="match status" value="1"/>
</dbReference>
<organism evidence="6 7">
    <name type="scientific">Nocardiopsis ansamitocini</name>
    <dbReference type="NCBI Taxonomy" id="1670832"/>
    <lineage>
        <taxon>Bacteria</taxon>
        <taxon>Bacillati</taxon>
        <taxon>Actinomycetota</taxon>
        <taxon>Actinomycetes</taxon>
        <taxon>Streptosporangiales</taxon>
        <taxon>Nocardiopsidaceae</taxon>
        <taxon>Nocardiopsis</taxon>
    </lineage>
</organism>
<dbReference type="InterPro" id="IPR001647">
    <property type="entry name" value="HTH_TetR"/>
</dbReference>
<dbReference type="EMBL" id="BSQG01000005">
    <property type="protein sequence ID" value="GLU49104.1"/>
    <property type="molecule type" value="Genomic_DNA"/>
</dbReference>
<dbReference type="InterPro" id="IPR050109">
    <property type="entry name" value="HTH-type_TetR-like_transc_reg"/>
</dbReference>
<dbReference type="InterPro" id="IPR009057">
    <property type="entry name" value="Homeodomain-like_sf"/>
</dbReference>
<dbReference type="PROSITE" id="PS01081">
    <property type="entry name" value="HTH_TETR_1"/>
    <property type="match status" value="1"/>
</dbReference>
<evidence type="ECO:0000256" key="1">
    <source>
        <dbReference type="ARBA" id="ARBA00023015"/>
    </source>
</evidence>
<dbReference type="InterPro" id="IPR023772">
    <property type="entry name" value="DNA-bd_HTH_TetR-type_CS"/>
</dbReference>
<keyword evidence="7" id="KW-1185">Reference proteome</keyword>
<evidence type="ECO:0000256" key="2">
    <source>
        <dbReference type="ARBA" id="ARBA00023125"/>
    </source>
</evidence>
<dbReference type="PROSITE" id="PS50977">
    <property type="entry name" value="HTH_TETR_2"/>
    <property type="match status" value="1"/>
</dbReference>
<evidence type="ECO:0000313" key="7">
    <source>
        <dbReference type="Proteomes" id="UP001165092"/>
    </source>
</evidence>
<feature type="DNA-binding region" description="H-T-H motif" evidence="4">
    <location>
        <begin position="40"/>
        <end position="59"/>
    </location>
</feature>
<gene>
    <name evidence="6" type="ORF">Nans01_34550</name>
</gene>
<reference evidence="6" key="1">
    <citation type="submission" date="2023-02" db="EMBL/GenBank/DDBJ databases">
        <title>Nocardiopsis ansamitocini NBRC 112285.</title>
        <authorList>
            <person name="Ichikawa N."/>
            <person name="Sato H."/>
            <person name="Tonouchi N."/>
        </authorList>
    </citation>
    <scope>NUCLEOTIDE SEQUENCE</scope>
    <source>
        <strain evidence="6">NBRC 112285</strain>
    </source>
</reference>
<name>A0A9W6P8Q1_9ACTN</name>
<dbReference type="InterPro" id="IPR036271">
    <property type="entry name" value="Tet_transcr_reg_TetR-rel_C_sf"/>
</dbReference>
<keyword evidence="2 4" id="KW-0238">DNA-binding</keyword>
<dbReference type="Proteomes" id="UP001165092">
    <property type="component" value="Unassembled WGS sequence"/>
</dbReference>
<dbReference type="PANTHER" id="PTHR30055:SF234">
    <property type="entry name" value="HTH-TYPE TRANSCRIPTIONAL REGULATOR BETI"/>
    <property type="match status" value="1"/>
</dbReference>
<protein>
    <recommendedName>
        <fullName evidence="5">HTH tetR-type domain-containing protein</fullName>
    </recommendedName>
</protein>
<comment type="caution">
    <text evidence="6">The sequence shown here is derived from an EMBL/GenBank/DDBJ whole genome shotgun (WGS) entry which is preliminary data.</text>
</comment>
<sequence length="204" mass="22125">MHYARGMARTVDQHRYHERRNAILQEAHRQFSASGFDRTTTASICRGAGISSGTFFHYFPTKLDALIGLLASGAEATVRQLALIEQQQKGVDAILAYVKAFENELTDPSYSGFVHAIAGVEQVPEVAGVLLDEARATSEFITRNLAIAQEHGTIRDDVPVDRLAVWVRWLFDGAAQSAAETITVEAGGLADAVRALLGSPARTD</sequence>
<feature type="domain" description="HTH tetR-type" evidence="5">
    <location>
        <begin position="17"/>
        <end position="77"/>
    </location>
</feature>